<feature type="region of interest" description="Disordered" evidence="9">
    <location>
        <begin position="439"/>
        <end position="525"/>
    </location>
</feature>
<feature type="compositionally biased region" description="Low complexity" evidence="9">
    <location>
        <begin position="16"/>
        <end position="26"/>
    </location>
</feature>
<dbReference type="STRING" id="27342.A0A0H2RVS8"/>
<feature type="domain" description="Myb-like" evidence="10">
    <location>
        <begin position="139"/>
        <end position="192"/>
    </location>
</feature>
<keyword evidence="6" id="KW-0804">Transcription</keyword>
<accession>A0A0H2RVS8</accession>
<dbReference type="GO" id="GO:0000812">
    <property type="term" value="C:Swr1 complex"/>
    <property type="evidence" value="ECO:0007669"/>
    <property type="project" value="TreeGrafter"/>
</dbReference>
<evidence type="ECO:0000256" key="4">
    <source>
        <dbReference type="ARBA" id="ARBA00022853"/>
    </source>
</evidence>
<dbReference type="InParanoid" id="A0A0H2RVS8"/>
<keyword evidence="5" id="KW-0805">Transcription regulation</keyword>
<evidence type="ECO:0000256" key="6">
    <source>
        <dbReference type="ARBA" id="ARBA00023163"/>
    </source>
</evidence>
<dbReference type="FunCoup" id="A0A0H2RVS8">
    <property type="interactions" value="590"/>
</dbReference>
<evidence type="ECO:0000256" key="7">
    <source>
        <dbReference type="ARBA" id="ARBA00023242"/>
    </source>
</evidence>
<feature type="compositionally biased region" description="Basic and acidic residues" evidence="9">
    <location>
        <begin position="439"/>
        <end position="462"/>
    </location>
</feature>
<keyword evidence="12" id="KW-1185">Reference proteome</keyword>
<reference evidence="11 12" key="1">
    <citation type="submission" date="2015-04" db="EMBL/GenBank/DDBJ databases">
        <title>Complete genome sequence of Schizopora paradoxa KUC8140, a cosmopolitan wood degrader in East Asia.</title>
        <authorList>
            <consortium name="DOE Joint Genome Institute"/>
            <person name="Min B."/>
            <person name="Park H."/>
            <person name="Jang Y."/>
            <person name="Kim J.-J."/>
            <person name="Kim K.H."/>
            <person name="Pangilinan J."/>
            <person name="Lipzen A."/>
            <person name="Riley R."/>
            <person name="Grigoriev I.V."/>
            <person name="Spatafora J.W."/>
            <person name="Choi I.-G."/>
        </authorList>
    </citation>
    <scope>NUCLEOTIDE SEQUENCE [LARGE SCALE GENOMIC DNA]</scope>
    <source>
        <strain evidence="11 12">KUC8140</strain>
    </source>
</reference>
<proteinExistence type="inferred from homology"/>
<evidence type="ECO:0000259" key="10">
    <source>
        <dbReference type="SMART" id="SM00717"/>
    </source>
</evidence>
<evidence type="ECO:0000256" key="5">
    <source>
        <dbReference type="ARBA" id="ARBA00023015"/>
    </source>
</evidence>
<dbReference type="GO" id="GO:0000122">
    <property type="term" value="P:negative regulation of transcription by RNA polymerase II"/>
    <property type="evidence" value="ECO:0007669"/>
    <property type="project" value="TreeGrafter"/>
</dbReference>
<dbReference type="FunFam" id="1.10.10.60:FF:000087">
    <property type="entry name" value="DNA methyltransferase 1-associated protein 1"/>
    <property type="match status" value="1"/>
</dbReference>
<feature type="region of interest" description="Disordered" evidence="9">
    <location>
        <begin position="16"/>
        <end position="44"/>
    </location>
</feature>
<name>A0A0H2RVS8_9AGAM</name>
<dbReference type="GO" id="GO:0006338">
    <property type="term" value="P:chromatin remodeling"/>
    <property type="evidence" value="ECO:0007669"/>
    <property type="project" value="InterPro"/>
</dbReference>
<organism evidence="11 12">
    <name type="scientific">Schizopora paradoxa</name>
    <dbReference type="NCBI Taxonomy" id="27342"/>
    <lineage>
        <taxon>Eukaryota</taxon>
        <taxon>Fungi</taxon>
        <taxon>Dikarya</taxon>
        <taxon>Basidiomycota</taxon>
        <taxon>Agaricomycotina</taxon>
        <taxon>Agaricomycetes</taxon>
        <taxon>Hymenochaetales</taxon>
        <taxon>Schizoporaceae</taxon>
        <taxon>Schizopora</taxon>
    </lineage>
</organism>
<evidence type="ECO:0000313" key="12">
    <source>
        <dbReference type="Proteomes" id="UP000053477"/>
    </source>
</evidence>
<dbReference type="InterPro" id="IPR027109">
    <property type="entry name" value="Swc4/Dmap1"/>
</dbReference>
<dbReference type="OrthoDB" id="19740at2759"/>
<comment type="function">
    <text evidence="8">Component of the SWR1 complex which mediates the ATP-dependent exchange of histone H2A for the H2A variant HZT1 leading to transcriptional regulation of selected genes by chromatin remodeling. Component of the NuA4 histone acetyltransferase complex which is involved in transcriptional activation of selected genes principally by acetylation of nucleosomal histone H4 and H2A. The NuA4 complex is also involved in DNA repair.</text>
</comment>
<comment type="subcellular location">
    <subcellularLocation>
        <location evidence="1">Nucleus</location>
    </subcellularLocation>
</comment>
<dbReference type="GO" id="GO:0003714">
    <property type="term" value="F:transcription corepressor activity"/>
    <property type="evidence" value="ECO:0007669"/>
    <property type="project" value="TreeGrafter"/>
</dbReference>
<dbReference type="GO" id="GO:0006281">
    <property type="term" value="P:DNA repair"/>
    <property type="evidence" value="ECO:0007669"/>
    <property type="project" value="InterPro"/>
</dbReference>
<dbReference type="AlphaFoldDB" id="A0A0H2RVS8"/>
<sequence>MTSGASAADVRSILSLPAAGPSSGPSQRTIPALPGTKARRSKPEGISRELYALIGPSAPSLSAQIAKPKFKQKPNLGGGGKAVKEWREFKNSARGDSMRLSHWAKASSDPDAEYPFAKYNVKSQALNYSQDEYTRLLEADTAWTKEETDYLFNLVAEYDMRFYVIADRYEYPGGEPRTIEDIKDRYYSVARRLMRNRPWPSDESSKNQALQGLQYDKDREVTRKKYIASLENRTPEQIAEEEALYVEIKRLESNERRFARERDELLRTLAGVESGLASVAIATSADEEAFSSLFGDGKGNKKKRGLDLDSPVSAGPGMISLGAAPATPTRKVQSAKSAAQDALHCIHRLDSSSSQVTKAAHQPVYLRSFKMAAPKAGLAPKVHQALGELGINHTRMVMPTRENLQIHESLIEAASSLVETKKVVDKIEMELLVLQEQLKERQTGTDKKSDNMDEDDVGKTEDADGEADDADADADEDKGERATSVATSIRSNGNGRKRLKRSMSMSSVDTTATNATRTGRKRQKA</sequence>
<dbReference type="Pfam" id="PF16282">
    <property type="entry name" value="SANT_DAMP1_like"/>
    <property type="match status" value="1"/>
</dbReference>
<feature type="compositionally biased region" description="Polar residues" evidence="9">
    <location>
        <begin position="508"/>
        <end position="517"/>
    </location>
</feature>
<evidence type="ECO:0000256" key="3">
    <source>
        <dbReference type="ARBA" id="ARBA00019132"/>
    </source>
</evidence>
<keyword evidence="7" id="KW-0539">Nucleus</keyword>
<dbReference type="PANTHER" id="PTHR12855:SF10">
    <property type="entry name" value="DNA METHYLTRANSFERASE 1-ASSOCIATED PROTEIN 1"/>
    <property type="match status" value="1"/>
</dbReference>
<dbReference type="Proteomes" id="UP000053477">
    <property type="component" value="Unassembled WGS sequence"/>
</dbReference>
<evidence type="ECO:0000256" key="9">
    <source>
        <dbReference type="SAM" id="MobiDB-lite"/>
    </source>
</evidence>
<evidence type="ECO:0000256" key="2">
    <source>
        <dbReference type="ARBA" id="ARBA00006918"/>
    </source>
</evidence>
<dbReference type="SUPFAM" id="SSF46689">
    <property type="entry name" value="Homeodomain-like"/>
    <property type="match status" value="1"/>
</dbReference>
<evidence type="ECO:0000313" key="11">
    <source>
        <dbReference type="EMBL" id="KLO15919.1"/>
    </source>
</evidence>
<evidence type="ECO:0000256" key="8">
    <source>
        <dbReference type="ARBA" id="ARBA00025264"/>
    </source>
</evidence>
<protein>
    <recommendedName>
        <fullName evidence="3">SWR1-complex protein 4</fullName>
    </recommendedName>
</protein>
<comment type="similarity">
    <text evidence="2">Belongs to the SWC4 family.</text>
</comment>
<dbReference type="InterPro" id="IPR032563">
    <property type="entry name" value="DAMP1_SANT-like"/>
</dbReference>
<feature type="compositionally biased region" description="Polar residues" evidence="9">
    <location>
        <begin position="484"/>
        <end position="494"/>
    </location>
</feature>
<keyword evidence="4" id="KW-0156">Chromatin regulator</keyword>
<dbReference type="Gene3D" id="1.10.10.60">
    <property type="entry name" value="Homeodomain-like"/>
    <property type="match status" value="1"/>
</dbReference>
<evidence type="ECO:0000256" key="1">
    <source>
        <dbReference type="ARBA" id="ARBA00004123"/>
    </source>
</evidence>
<dbReference type="InterPro" id="IPR001005">
    <property type="entry name" value="SANT/Myb"/>
</dbReference>
<dbReference type="GO" id="GO:0035267">
    <property type="term" value="C:NuA4 histone acetyltransferase complex"/>
    <property type="evidence" value="ECO:0007669"/>
    <property type="project" value="InterPro"/>
</dbReference>
<dbReference type="PANTHER" id="PTHR12855">
    <property type="entry name" value="DNA METHYLTRANSFERASE 1-ASSOCIATED PROTEIN 1 FAMILY MEMBER"/>
    <property type="match status" value="1"/>
</dbReference>
<dbReference type="SMART" id="SM00717">
    <property type="entry name" value="SANT"/>
    <property type="match status" value="1"/>
</dbReference>
<dbReference type="InterPro" id="IPR009057">
    <property type="entry name" value="Homeodomain-like_sf"/>
</dbReference>
<gene>
    <name evidence="11" type="ORF">SCHPADRAFT_824026</name>
</gene>
<feature type="compositionally biased region" description="Acidic residues" evidence="9">
    <location>
        <begin position="463"/>
        <end position="477"/>
    </location>
</feature>
<dbReference type="EMBL" id="KQ085923">
    <property type="protein sequence ID" value="KLO15919.1"/>
    <property type="molecule type" value="Genomic_DNA"/>
</dbReference>